<dbReference type="AlphaFoldDB" id="A0A081NH25"/>
<accession>A0A081NH25</accession>
<name>A0A081NH25_9GAMM</name>
<dbReference type="RefSeq" id="WP_034834616.1">
    <property type="nucleotide sequence ID" value="NZ_JOKH01000002.1"/>
</dbReference>
<comment type="caution">
    <text evidence="2">The sequence shown here is derived from an EMBL/GenBank/DDBJ whole genome shotgun (WGS) entry which is preliminary data.</text>
</comment>
<keyword evidence="1" id="KW-0732">Signal</keyword>
<feature type="chain" id="PRO_5001760846" evidence="1">
    <location>
        <begin position="23"/>
        <end position="248"/>
    </location>
</feature>
<dbReference type="OrthoDB" id="9822273at2"/>
<feature type="signal peptide" evidence="1">
    <location>
        <begin position="1"/>
        <end position="22"/>
    </location>
</feature>
<gene>
    <name evidence="2" type="ORF">GZ78_08680</name>
</gene>
<protein>
    <submittedName>
        <fullName evidence="2">Uncharacterized protein</fullName>
    </submittedName>
</protein>
<evidence type="ECO:0000256" key="1">
    <source>
        <dbReference type="SAM" id="SignalP"/>
    </source>
</evidence>
<sequence length="248" mass="28580">MKKRAMTIASTAVSILIWPLFAEETVPSPVNLDEGFQHLQSVLGRYEPMQARQFRIVIDKEFKNKPVENEPEILTVSKGEVLIGNPYRMGDAVAFDMIEAIRQTVYEIIKNDQRKKKFLEHRYLAIRYIMRMDDDHQWHFESTILSHSDPRIVESQGLKGSVDWLKSAFELTGITSGTTNTAEGKTLPVAIYAQLKFTCAGDELYIEDRWQDYQMAKGPNGKLLPFPDFRQPVGRSESWYSREASFHE</sequence>
<proteinExistence type="predicted"/>
<evidence type="ECO:0000313" key="3">
    <source>
        <dbReference type="Proteomes" id="UP000028073"/>
    </source>
</evidence>
<dbReference type="EMBL" id="JOKH01000002">
    <property type="protein sequence ID" value="KEQ17748.1"/>
    <property type="molecule type" value="Genomic_DNA"/>
</dbReference>
<organism evidence="2 3">
    <name type="scientific">Endozoicomonas numazuensis</name>
    <dbReference type="NCBI Taxonomy" id="1137799"/>
    <lineage>
        <taxon>Bacteria</taxon>
        <taxon>Pseudomonadati</taxon>
        <taxon>Pseudomonadota</taxon>
        <taxon>Gammaproteobacteria</taxon>
        <taxon>Oceanospirillales</taxon>
        <taxon>Endozoicomonadaceae</taxon>
        <taxon>Endozoicomonas</taxon>
    </lineage>
</organism>
<reference evidence="2 3" key="1">
    <citation type="submission" date="2014-06" db="EMBL/GenBank/DDBJ databases">
        <title>Whole Genome Sequences of Three Symbiotic Endozoicomonas Bacteria.</title>
        <authorList>
            <person name="Neave M.J."/>
            <person name="Apprill A."/>
            <person name="Voolstra C.R."/>
        </authorList>
    </citation>
    <scope>NUCLEOTIDE SEQUENCE [LARGE SCALE GENOMIC DNA]</scope>
    <source>
        <strain evidence="2 3">DSM 25634</strain>
    </source>
</reference>
<dbReference type="Proteomes" id="UP000028073">
    <property type="component" value="Unassembled WGS sequence"/>
</dbReference>
<evidence type="ECO:0000313" key="2">
    <source>
        <dbReference type="EMBL" id="KEQ17748.1"/>
    </source>
</evidence>
<keyword evidence="3" id="KW-1185">Reference proteome</keyword>